<dbReference type="Pfam" id="PF23064">
    <property type="entry name" value="CUB_M02D8_5_5th"/>
    <property type="match status" value="1"/>
</dbReference>
<organism evidence="7 8">
    <name type="scientific">Diploscapter pachys</name>
    <dbReference type="NCBI Taxonomy" id="2018661"/>
    <lineage>
        <taxon>Eukaryota</taxon>
        <taxon>Metazoa</taxon>
        <taxon>Ecdysozoa</taxon>
        <taxon>Nematoda</taxon>
        <taxon>Chromadorea</taxon>
        <taxon>Rhabditida</taxon>
        <taxon>Rhabditina</taxon>
        <taxon>Rhabditomorpha</taxon>
        <taxon>Rhabditoidea</taxon>
        <taxon>Rhabditidae</taxon>
        <taxon>Diploscapter</taxon>
    </lineage>
</organism>
<dbReference type="Pfam" id="PF23068">
    <property type="entry name" value="CUB_M02D8_5_7th"/>
    <property type="match status" value="1"/>
</dbReference>
<comment type="caution">
    <text evidence="7">The sequence shown here is derived from an EMBL/GenBank/DDBJ whole genome shotgun (WGS) entry which is preliminary data.</text>
</comment>
<dbReference type="Pfam" id="PF23061">
    <property type="entry name" value="CUB_M02D8_5_2nd"/>
    <property type="match status" value="1"/>
</dbReference>
<dbReference type="InterPro" id="IPR035914">
    <property type="entry name" value="Sperma_CUB_dom_sf"/>
</dbReference>
<evidence type="ECO:0000259" key="4">
    <source>
        <dbReference type="Pfam" id="PF23062"/>
    </source>
</evidence>
<feature type="domain" description="M02D8-5-like second CUB" evidence="3">
    <location>
        <begin position="51"/>
        <end position="164"/>
    </location>
</feature>
<feature type="domain" description="M02D8-5-like first CUB" evidence="2">
    <location>
        <begin position="1"/>
        <end position="43"/>
    </location>
</feature>
<dbReference type="Pfam" id="PF23060">
    <property type="entry name" value="CUB_M02D8_5_1st"/>
    <property type="match status" value="1"/>
</dbReference>
<dbReference type="InterPro" id="IPR059057">
    <property type="entry name" value="CUB_M02D8_5_6th"/>
</dbReference>
<reference evidence="7 8" key="1">
    <citation type="journal article" date="2017" name="Curr. Biol.">
        <title>Genome architecture and evolution of a unichromosomal asexual nematode.</title>
        <authorList>
            <person name="Fradin H."/>
            <person name="Zegar C."/>
            <person name="Gutwein M."/>
            <person name="Lucas J."/>
            <person name="Kovtun M."/>
            <person name="Corcoran D."/>
            <person name="Baugh L.R."/>
            <person name="Kiontke K."/>
            <person name="Gunsalus K."/>
            <person name="Fitch D.H."/>
            <person name="Piano F."/>
        </authorList>
    </citation>
    <scope>NUCLEOTIDE SEQUENCE [LARGE SCALE GENOMIC DNA]</scope>
    <source>
        <strain evidence="7">PF1309</strain>
    </source>
</reference>
<feature type="domain" description="M02D8-5-like sixth CUB" evidence="1">
    <location>
        <begin position="451"/>
        <end position="553"/>
    </location>
</feature>
<protein>
    <recommendedName>
        <fullName evidence="9">CUB domain-containing protein</fullName>
    </recommendedName>
</protein>
<name>A0A2A2KNS5_9BILA</name>
<feature type="domain" description="M02D8-5-like seventh CUB" evidence="6">
    <location>
        <begin position="563"/>
        <end position="632"/>
    </location>
</feature>
<feature type="domain" description="M02D8-5-like fifth CUB" evidence="5">
    <location>
        <begin position="331"/>
        <end position="442"/>
    </location>
</feature>
<proteinExistence type="predicted"/>
<dbReference type="InterPro" id="IPR059047">
    <property type="entry name" value="CUB_M02D8_5_3rd"/>
</dbReference>
<dbReference type="Proteomes" id="UP000218231">
    <property type="component" value="Unassembled WGS sequence"/>
</dbReference>
<dbReference type="EMBL" id="LIAE01008061">
    <property type="protein sequence ID" value="PAV75562.1"/>
    <property type="molecule type" value="Genomic_DNA"/>
</dbReference>
<dbReference type="InterPro" id="IPR059045">
    <property type="entry name" value="CUB_M02D8_5_1st"/>
</dbReference>
<dbReference type="InterPro" id="IPR059056">
    <property type="entry name" value="CUB_M02D8_5_7th"/>
</dbReference>
<dbReference type="SUPFAM" id="SSF49854">
    <property type="entry name" value="Spermadhesin, CUB domain"/>
    <property type="match status" value="1"/>
</dbReference>
<evidence type="ECO:0000259" key="1">
    <source>
        <dbReference type="Pfam" id="PF23059"/>
    </source>
</evidence>
<gene>
    <name evidence="7" type="ORF">WR25_11253</name>
</gene>
<sequence length="632" mass="69813">MDHHAVKKTLRTNSSTVVTLQSTGGGDGFPHSGVHGKIVEYNLKDPKFFDCNQTVVLNSSETFFLVSHNYPGTPLDFSPCTVTFQYSEGIRLALYDLVTMNTEIFTIQGTALNGTDATINYSGRFTTYDEPVPLYFQKSVTISFKFENAATFYARRFYILVNAFTITKASSDPCNNPRHFPLQLGEVVLFGTLGYPTQTYSSNADSMSYESEKCCDTMSINGLSPYNDVYQGSQSSFLLFAASSNVTMRFTSDGIIEGTGFSASAYLFDCSCGNTNIVFNSSTTSSSILSPGKNYGISYCPNMDCTYTINFPDDQYEVTAQYEGNIISRSIQLSDSNQFADISTGGFKSDAEATYEFKISTDAEKVITIYFFTLVSGQVKVDLYDGSSTSSNLIDNKILYSNVHTEGESLPLRSTGSSMVVRVRCNTDYDRNCGHDFQAMVSSSAQQDSSCGPMVYSLKNETESKDIPLRGSNCVLILHSTDSSYDPGKVMQLKISSDKLKSLKVFKGLHFNENKYLLSSGFLESIPQSIYDHYVVVQYSASSSTSITLKYFALNFDYLSIYTINNNQSVTFMSKDYLSDTNIGKFDQQFSVENLDATLTRGNLRLVVLNSVGDASGSIEVDNYDEIVAQKS</sequence>
<dbReference type="AlphaFoldDB" id="A0A2A2KNS5"/>
<evidence type="ECO:0000259" key="3">
    <source>
        <dbReference type="Pfam" id="PF23061"/>
    </source>
</evidence>
<dbReference type="InterPro" id="IPR059048">
    <property type="entry name" value="CUB_M02D8_5_5th"/>
</dbReference>
<keyword evidence="8" id="KW-1185">Reference proteome</keyword>
<feature type="domain" description="M02D8-5-like third CUB" evidence="4">
    <location>
        <begin position="206"/>
        <end position="270"/>
    </location>
</feature>
<evidence type="ECO:0008006" key="9">
    <source>
        <dbReference type="Google" id="ProtNLM"/>
    </source>
</evidence>
<dbReference type="Pfam" id="PF23062">
    <property type="entry name" value="CUB_M02D8_5_3rd"/>
    <property type="match status" value="1"/>
</dbReference>
<evidence type="ECO:0000259" key="6">
    <source>
        <dbReference type="Pfam" id="PF23068"/>
    </source>
</evidence>
<dbReference type="InterPro" id="IPR059046">
    <property type="entry name" value="CUB_M02D8_5_2nd"/>
</dbReference>
<dbReference type="OrthoDB" id="5868910at2759"/>
<evidence type="ECO:0000313" key="8">
    <source>
        <dbReference type="Proteomes" id="UP000218231"/>
    </source>
</evidence>
<evidence type="ECO:0000313" key="7">
    <source>
        <dbReference type="EMBL" id="PAV75562.1"/>
    </source>
</evidence>
<dbReference type="Pfam" id="PF23059">
    <property type="entry name" value="CUB_M02D8_5_6th"/>
    <property type="match status" value="1"/>
</dbReference>
<accession>A0A2A2KNS5</accession>
<evidence type="ECO:0000259" key="5">
    <source>
        <dbReference type="Pfam" id="PF23064"/>
    </source>
</evidence>
<evidence type="ECO:0000259" key="2">
    <source>
        <dbReference type="Pfam" id="PF23060"/>
    </source>
</evidence>